<dbReference type="Pfam" id="PF00488">
    <property type="entry name" value="MutS_V"/>
    <property type="match status" value="1"/>
</dbReference>
<gene>
    <name evidence="5" type="ORF">ASU31_01015</name>
</gene>
<dbReference type="GO" id="GO:0140664">
    <property type="term" value="F:ATP-dependent DNA damage sensor activity"/>
    <property type="evidence" value="ECO:0007669"/>
    <property type="project" value="InterPro"/>
</dbReference>
<evidence type="ECO:0000256" key="2">
    <source>
        <dbReference type="ARBA" id="ARBA00022840"/>
    </source>
</evidence>
<organism evidence="5 6">
    <name type="scientific">Pedobacter ginsenosidimutans</name>
    <dbReference type="NCBI Taxonomy" id="687842"/>
    <lineage>
        <taxon>Bacteria</taxon>
        <taxon>Pseudomonadati</taxon>
        <taxon>Bacteroidota</taxon>
        <taxon>Sphingobacteriia</taxon>
        <taxon>Sphingobacteriales</taxon>
        <taxon>Sphingobacteriaceae</taxon>
        <taxon>Pedobacter</taxon>
    </lineage>
</organism>
<feature type="domain" description="DNA mismatch repair proteins mutS family" evidence="4">
    <location>
        <begin position="257"/>
        <end position="446"/>
    </location>
</feature>
<evidence type="ECO:0000313" key="5">
    <source>
        <dbReference type="EMBL" id="KRT17906.1"/>
    </source>
</evidence>
<dbReference type="EMBL" id="LMZQ01000001">
    <property type="protein sequence ID" value="KRT17906.1"/>
    <property type="molecule type" value="Genomic_DNA"/>
</dbReference>
<dbReference type="GO" id="GO:0006298">
    <property type="term" value="P:mismatch repair"/>
    <property type="evidence" value="ECO:0007669"/>
    <property type="project" value="InterPro"/>
</dbReference>
<keyword evidence="6" id="KW-1185">Reference proteome</keyword>
<keyword evidence="1" id="KW-0547">Nucleotide-binding</keyword>
<dbReference type="OrthoDB" id="1097361at2"/>
<reference evidence="5 6" key="1">
    <citation type="submission" date="2015-11" db="EMBL/GenBank/DDBJ databases">
        <title>Sequence of Pedobacter ginsenosidimutans.</title>
        <authorList>
            <person name="Carson E."/>
            <person name="Keyser V."/>
            <person name="Newman J."/>
            <person name="Miller J."/>
        </authorList>
    </citation>
    <scope>NUCLEOTIDE SEQUENCE [LARGE SCALE GENOMIC DNA]</scope>
    <source>
        <strain evidence="5 6">KACC 14530</strain>
    </source>
</reference>
<dbReference type="STRING" id="687842.ASU31_01015"/>
<dbReference type="GO" id="GO:0030983">
    <property type="term" value="F:mismatched DNA binding"/>
    <property type="evidence" value="ECO:0007669"/>
    <property type="project" value="InterPro"/>
</dbReference>
<comment type="caution">
    <text evidence="5">The sequence shown here is derived from an EMBL/GenBank/DDBJ whole genome shotgun (WGS) entry which is preliminary data.</text>
</comment>
<dbReference type="PANTHER" id="PTHR11361">
    <property type="entry name" value="DNA MISMATCH REPAIR PROTEIN MUTS FAMILY MEMBER"/>
    <property type="match status" value="1"/>
</dbReference>
<evidence type="ECO:0000256" key="3">
    <source>
        <dbReference type="ARBA" id="ARBA00023125"/>
    </source>
</evidence>
<keyword evidence="3" id="KW-0238">DNA-binding</keyword>
<dbReference type="SMART" id="SM00534">
    <property type="entry name" value="MUTSac"/>
    <property type="match status" value="1"/>
</dbReference>
<proteinExistence type="predicted"/>
<dbReference type="InterPro" id="IPR045076">
    <property type="entry name" value="MutS"/>
</dbReference>
<evidence type="ECO:0000256" key="1">
    <source>
        <dbReference type="ARBA" id="ARBA00022741"/>
    </source>
</evidence>
<keyword evidence="2" id="KW-0067">ATP-binding</keyword>
<dbReference type="PANTHER" id="PTHR11361:SF99">
    <property type="entry name" value="DNA MISMATCH REPAIR PROTEIN"/>
    <property type="match status" value="1"/>
</dbReference>
<evidence type="ECO:0000259" key="4">
    <source>
        <dbReference type="SMART" id="SM00534"/>
    </source>
</evidence>
<dbReference type="InterPro" id="IPR000432">
    <property type="entry name" value="DNA_mismatch_repair_MutS_C"/>
</dbReference>
<dbReference type="Gene3D" id="3.40.50.300">
    <property type="entry name" value="P-loop containing nucleotide triphosphate hydrolases"/>
    <property type="match status" value="1"/>
</dbReference>
<dbReference type="SUPFAM" id="SSF52540">
    <property type="entry name" value="P-loop containing nucleoside triphosphate hydrolases"/>
    <property type="match status" value="1"/>
</dbReference>
<dbReference type="GO" id="GO:0005524">
    <property type="term" value="F:ATP binding"/>
    <property type="evidence" value="ECO:0007669"/>
    <property type="project" value="UniProtKB-KW"/>
</dbReference>
<accession>A0A0T5VVQ5</accession>
<protein>
    <submittedName>
        <fullName evidence="5">DNA mismatch repair protein</fullName>
    </submittedName>
</protein>
<name>A0A0T5VVQ5_9SPHI</name>
<dbReference type="Proteomes" id="UP000051950">
    <property type="component" value="Unassembled WGS sequence"/>
</dbReference>
<dbReference type="InterPro" id="IPR036187">
    <property type="entry name" value="DNA_mismatch_repair_MutS_sf"/>
</dbReference>
<dbReference type="AlphaFoldDB" id="A0A0T5VVQ5"/>
<sequence length="450" mass="50470">MPLITDQQTINDLNLFGRQGSNSIYEIFNSTRTHGGSIILEEMFLNPIGDFDKINQRSQIIRYFAGRAEKFPISTELLSAIESYINNTDSRSKLSEYDQSVTKRLGNFVAPDAQTTTIYRGISAILLFVREFKLFADSLDLATDHPYGSEKNNIQRILSSEEFADLPFKVEGYKPTGQEFITYDELFRFVNRDAILTLLQCLYRLDVYYSIAKVAKERKFVFPTALPGGNSFIRIDDVYHPQLQRAVPNSIVMSDEQNVVFLTGANMAGKSTFMKSLSIAIFLAHMGFPVPAAKMEFTVLDGIYTTINLPDNLGMGASHFYVEVLRAKKIASELKLGKRLFVLFDEMFRGTNVKDACEATIAFTAAFARKQGSLFVISTHIIEAGEVLKEQSEKIKFVFLPTTMEGTKPIYTYTLQSGLTADRHGMIIINNEGILDILNAGLAKSNAKDI</sequence>
<dbReference type="Gene3D" id="1.10.1420.10">
    <property type="match status" value="1"/>
</dbReference>
<dbReference type="RefSeq" id="WP_057930536.1">
    <property type="nucleotide sequence ID" value="NZ_LMZQ01000001.1"/>
</dbReference>
<evidence type="ECO:0000313" key="6">
    <source>
        <dbReference type="Proteomes" id="UP000051950"/>
    </source>
</evidence>
<dbReference type="SUPFAM" id="SSF48334">
    <property type="entry name" value="DNA repair protein MutS, domain III"/>
    <property type="match status" value="1"/>
</dbReference>
<dbReference type="GO" id="GO:0005829">
    <property type="term" value="C:cytosol"/>
    <property type="evidence" value="ECO:0007669"/>
    <property type="project" value="TreeGrafter"/>
</dbReference>
<dbReference type="InterPro" id="IPR027417">
    <property type="entry name" value="P-loop_NTPase"/>
</dbReference>